<keyword evidence="5 6" id="KW-0472">Membrane</keyword>
<feature type="transmembrane region" description="Helical" evidence="6">
    <location>
        <begin position="255"/>
        <end position="276"/>
    </location>
</feature>
<dbReference type="Proteomes" id="UP000060778">
    <property type="component" value="Chromosome"/>
</dbReference>
<keyword evidence="8" id="KW-1185">Reference proteome</keyword>
<comment type="subcellular location">
    <subcellularLocation>
        <location evidence="1">Cell membrane</location>
        <topology evidence="1">Multi-pass membrane protein</topology>
    </subcellularLocation>
</comment>
<reference evidence="7 8" key="1">
    <citation type="submission" date="2013-11" db="EMBL/GenBank/DDBJ databases">
        <title>Comparative genomics of Ignicoccus.</title>
        <authorList>
            <person name="Podar M."/>
        </authorList>
    </citation>
    <scope>NUCLEOTIDE SEQUENCE [LARGE SCALE GENOMIC DNA]</scope>
    <source>
        <strain evidence="7 8">DSM 13165</strain>
    </source>
</reference>
<gene>
    <name evidence="7" type="ORF">EYM_06925</name>
</gene>
<evidence type="ECO:0008006" key="9">
    <source>
        <dbReference type="Google" id="ProtNLM"/>
    </source>
</evidence>
<dbReference type="KEGG" id="iis:EYM_06925"/>
<feature type="transmembrane region" description="Helical" evidence="6">
    <location>
        <begin position="132"/>
        <end position="154"/>
    </location>
</feature>
<evidence type="ECO:0000256" key="2">
    <source>
        <dbReference type="ARBA" id="ARBA00022475"/>
    </source>
</evidence>
<evidence type="ECO:0000256" key="5">
    <source>
        <dbReference type="ARBA" id="ARBA00023136"/>
    </source>
</evidence>
<feature type="transmembrane region" description="Helical" evidence="6">
    <location>
        <begin position="175"/>
        <end position="200"/>
    </location>
</feature>
<evidence type="ECO:0000256" key="6">
    <source>
        <dbReference type="SAM" id="Phobius"/>
    </source>
</evidence>
<evidence type="ECO:0000256" key="3">
    <source>
        <dbReference type="ARBA" id="ARBA00022692"/>
    </source>
</evidence>
<evidence type="ECO:0000256" key="4">
    <source>
        <dbReference type="ARBA" id="ARBA00022989"/>
    </source>
</evidence>
<evidence type="ECO:0000313" key="7">
    <source>
        <dbReference type="EMBL" id="ALU12739.1"/>
    </source>
</evidence>
<dbReference type="AlphaFoldDB" id="A0A0U3EE64"/>
<organism evidence="7 8">
    <name type="scientific">Ignicoccus islandicus DSM 13165</name>
    <dbReference type="NCBI Taxonomy" id="940295"/>
    <lineage>
        <taxon>Archaea</taxon>
        <taxon>Thermoproteota</taxon>
        <taxon>Thermoprotei</taxon>
        <taxon>Desulfurococcales</taxon>
        <taxon>Desulfurococcaceae</taxon>
        <taxon>Ignicoccus</taxon>
    </lineage>
</organism>
<evidence type="ECO:0000313" key="8">
    <source>
        <dbReference type="Proteomes" id="UP000060778"/>
    </source>
</evidence>
<keyword evidence="4 6" id="KW-1133">Transmembrane helix</keyword>
<keyword evidence="2" id="KW-1003">Cell membrane</keyword>
<feature type="transmembrane region" description="Helical" evidence="6">
    <location>
        <begin position="20"/>
        <end position="41"/>
    </location>
</feature>
<sequence>MILFAYVKLTNADVSVLLKINPLVLLASSFFVIISDIVRAYRLKVLSNYVKSGLSFKESVIIWEASRLFALLTPGFYGGEVLRIGYIAKKYDLAKGIVVNVLEVTSESAAISVNAILSFILLSSFFDSTVNVASLTFSLLISAFLLAVSVLVQLTKRCPGKPEKLKKYCLPLLEAFEVAGLEAFGAAFAISLVGVVIYVFSIATIAQALNVNAFVAALVFACSLPATAIPITPGGIGLPEAIATLALPNASSVLIAWRLLNILTVLASSLFVLSIYGREIVSYLRNEDFKGSSGKELRCEI</sequence>
<keyword evidence="3 6" id="KW-0812">Transmembrane</keyword>
<proteinExistence type="predicted"/>
<dbReference type="GO" id="GO:0005886">
    <property type="term" value="C:plasma membrane"/>
    <property type="evidence" value="ECO:0007669"/>
    <property type="project" value="UniProtKB-SubCell"/>
</dbReference>
<evidence type="ECO:0000256" key="1">
    <source>
        <dbReference type="ARBA" id="ARBA00004651"/>
    </source>
</evidence>
<dbReference type="InterPro" id="IPR022791">
    <property type="entry name" value="L-PG_synthase/AglD"/>
</dbReference>
<protein>
    <recommendedName>
        <fullName evidence="9">Lysylphosphatidylglycerol synthetase</fullName>
    </recommendedName>
</protein>
<dbReference type="Pfam" id="PF03706">
    <property type="entry name" value="LPG_synthase_TM"/>
    <property type="match status" value="1"/>
</dbReference>
<dbReference type="EMBL" id="CP006867">
    <property type="protein sequence ID" value="ALU12739.1"/>
    <property type="molecule type" value="Genomic_DNA"/>
</dbReference>
<name>A0A0U3EE64_9CREN</name>
<accession>A0A0U3EE64</accession>
<dbReference type="STRING" id="940295.EYM_06925"/>